<evidence type="ECO:0000256" key="1">
    <source>
        <dbReference type="ARBA" id="ARBA00023002"/>
    </source>
</evidence>
<evidence type="ECO:0000313" key="4">
    <source>
        <dbReference type="Proteomes" id="UP000268321"/>
    </source>
</evidence>
<gene>
    <name evidence="3" type="ORF">METBISCDRAFT_30556</name>
</gene>
<dbReference type="AlphaFoldDB" id="A0A4P9ZDE5"/>
<name>A0A4P9ZDE5_9ASCO</name>
<dbReference type="SUPFAM" id="SSF51735">
    <property type="entry name" value="NAD(P)-binding Rossmann-fold domains"/>
    <property type="match status" value="1"/>
</dbReference>
<organism evidence="3 4">
    <name type="scientific">Metschnikowia bicuspidata</name>
    <dbReference type="NCBI Taxonomy" id="27322"/>
    <lineage>
        <taxon>Eukaryota</taxon>
        <taxon>Fungi</taxon>
        <taxon>Dikarya</taxon>
        <taxon>Ascomycota</taxon>
        <taxon>Saccharomycotina</taxon>
        <taxon>Pichiomycetes</taxon>
        <taxon>Metschnikowiaceae</taxon>
        <taxon>Metschnikowia</taxon>
    </lineage>
</organism>
<dbReference type="PANTHER" id="PTHR10366:SF844">
    <property type="entry name" value="NADPH-DEPENDENT METHYLGLYOXAL REDUCTASE GRE2"/>
    <property type="match status" value="1"/>
</dbReference>
<dbReference type="EMBL" id="ML004449">
    <property type="protein sequence ID" value="RKP30967.1"/>
    <property type="molecule type" value="Genomic_DNA"/>
</dbReference>
<accession>A0A4P9ZDE5</accession>
<reference evidence="4" key="1">
    <citation type="journal article" date="2018" name="Nat. Microbiol.">
        <title>Leveraging single-cell genomics to expand the fungal tree of life.</title>
        <authorList>
            <person name="Ahrendt S.R."/>
            <person name="Quandt C.A."/>
            <person name="Ciobanu D."/>
            <person name="Clum A."/>
            <person name="Salamov A."/>
            <person name="Andreopoulos B."/>
            <person name="Cheng J.F."/>
            <person name="Woyke T."/>
            <person name="Pelin A."/>
            <person name="Henrissat B."/>
            <person name="Reynolds N.K."/>
            <person name="Benny G.L."/>
            <person name="Smith M.E."/>
            <person name="James T.Y."/>
            <person name="Grigoriev I.V."/>
        </authorList>
    </citation>
    <scope>NUCLEOTIDE SEQUENCE [LARGE SCALE GENOMIC DNA]</scope>
    <source>
        <strain evidence="4">Baker2002</strain>
    </source>
</reference>
<comment type="similarity">
    <text evidence="2">Belongs to the NAD(P)-dependent epimerase/dehydratase family. Dihydroflavonol-4-reductase subfamily.</text>
</comment>
<keyword evidence="1" id="KW-0560">Oxidoreductase</keyword>
<evidence type="ECO:0000256" key="2">
    <source>
        <dbReference type="ARBA" id="ARBA00023445"/>
    </source>
</evidence>
<dbReference type="InterPro" id="IPR036291">
    <property type="entry name" value="NAD(P)-bd_dom_sf"/>
</dbReference>
<evidence type="ECO:0008006" key="5">
    <source>
        <dbReference type="Google" id="ProtNLM"/>
    </source>
</evidence>
<dbReference type="Proteomes" id="UP000268321">
    <property type="component" value="Unassembled WGS sequence"/>
</dbReference>
<dbReference type="OrthoDB" id="2735536at2759"/>
<dbReference type="Gene3D" id="3.40.50.720">
    <property type="entry name" value="NAD(P)-binding Rossmann-like Domain"/>
    <property type="match status" value="1"/>
</dbReference>
<dbReference type="GO" id="GO:0016616">
    <property type="term" value="F:oxidoreductase activity, acting on the CH-OH group of donors, NAD or NADP as acceptor"/>
    <property type="evidence" value="ECO:0007669"/>
    <property type="project" value="TreeGrafter"/>
</dbReference>
<sequence>MVRKDAFDHVFSKNPEISVVEVSDLDCDLIFPALEGTTNVLTSVENLRVMFTSGDAALFSVVDENNPLTHDDTSWKNTSRDEGLRGYALDAYYTDKALAEKTAWKFAAKPVNPAYVFGPQAFDSEAAATLNFTNESLSKIIKADPNGEWLNEMGGFIHVSDIDRAHLAAFEQENTIGKRLYVTNGPLCFQMILDIMNTKIPRLRCKVPVGKPETGPAPVLALAKTDNTATRKLLNFEVLSLEQCVIDFVAQLTRAQPKIFL</sequence>
<evidence type="ECO:0000313" key="3">
    <source>
        <dbReference type="EMBL" id="RKP30967.1"/>
    </source>
</evidence>
<dbReference type="PANTHER" id="PTHR10366">
    <property type="entry name" value="NAD DEPENDENT EPIMERASE/DEHYDRATASE"/>
    <property type="match status" value="1"/>
</dbReference>
<protein>
    <recommendedName>
        <fullName evidence="5">NAD(P)-binding protein</fullName>
    </recommendedName>
</protein>
<proteinExistence type="inferred from homology"/>
<dbReference type="InterPro" id="IPR050425">
    <property type="entry name" value="NAD(P)_dehydrat-like"/>
</dbReference>
<keyword evidence="4" id="KW-1185">Reference proteome</keyword>